<dbReference type="PROSITE" id="PS50068">
    <property type="entry name" value="LDLRA_2"/>
    <property type="match status" value="1"/>
</dbReference>
<dbReference type="InterPro" id="IPR002172">
    <property type="entry name" value="LDrepeatLR_classA_rpt"/>
</dbReference>
<evidence type="ECO:0000256" key="2">
    <source>
        <dbReference type="PROSITE-ProRule" id="PRU00124"/>
    </source>
</evidence>
<dbReference type="SMART" id="SM00192">
    <property type="entry name" value="LDLa"/>
    <property type="match status" value="1"/>
</dbReference>
<dbReference type="EMBL" id="JWZT01001130">
    <property type="protein sequence ID" value="KII72730.1"/>
    <property type="molecule type" value="Genomic_DNA"/>
</dbReference>
<dbReference type="OrthoDB" id="19606at2759"/>
<dbReference type="Gene3D" id="4.10.400.10">
    <property type="entry name" value="Low-density Lipoprotein Receptor"/>
    <property type="match status" value="1"/>
</dbReference>
<keyword evidence="4" id="KW-1185">Reference proteome</keyword>
<organism evidence="3 4">
    <name type="scientific">Thelohanellus kitauei</name>
    <name type="common">Myxosporean</name>
    <dbReference type="NCBI Taxonomy" id="669202"/>
    <lineage>
        <taxon>Eukaryota</taxon>
        <taxon>Metazoa</taxon>
        <taxon>Cnidaria</taxon>
        <taxon>Myxozoa</taxon>
        <taxon>Myxosporea</taxon>
        <taxon>Bivalvulida</taxon>
        <taxon>Platysporina</taxon>
        <taxon>Myxobolidae</taxon>
        <taxon>Thelohanellus</taxon>
    </lineage>
</organism>
<evidence type="ECO:0000313" key="4">
    <source>
        <dbReference type="Proteomes" id="UP000031668"/>
    </source>
</evidence>
<proteinExistence type="predicted"/>
<dbReference type="CDD" id="cd00112">
    <property type="entry name" value="LDLa"/>
    <property type="match status" value="1"/>
</dbReference>
<reference evidence="3 4" key="1">
    <citation type="journal article" date="2014" name="Genome Biol. Evol.">
        <title>The genome of the myxosporean Thelohanellus kitauei shows adaptations to nutrient acquisition within its fish host.</title>
        <authorList>
            <person name="Yang Y."/>
            <person name="Xiong J."/>
            <person name="Zhou Z."/>
            <person name="Huo F."/>
            <person name="Miao W."/>
            <person name="Ran C."/>
            <person name="Liu Y."/>
            <person name="Zhang J."/>
            <person name="Feng J."/>
            <person name="Wang M."/>
            <person name="Wang M."/>
            <person name="Wang L."/>
            <person name="Yao B."/>
        </authorList>
    </citation>
    <scope>NUCLEOTIDE SEQUENCE [LARGE SCALE GENOMIC DNA]</scope>
    <source>
        <strain evidence="3">Wuqing</strain>
    </source>
</reference>
<evidence type="ECO:0000313" key="3">
    <source>
        <dbReference type="EMBL" id="KII72730.1"/>
    </source>
</evidence>
<evidence type="ECO:0000256" key="1">
    <source>
        <dbReference type="ARBA" id="ARBA00023157"/>
    </source>
</evidence>
<name>A0A0C2N8S9_THEKT</name>
<accession>A0A0C2N8S9</accession>
<dbReference type="InterPro" id="IPR036055">
    <property type="entry name" value="LDL_receptor-like_sf"/>
</dbReference>
<dbReference type="AlphaFoldDB" id="A0A0C2N8S9"/>
<protein>
    <submittedName>
        <fullName evidence="3">Uncharacterized protein</fullName>
    </submittedName>
</protein>
<dbReference type="Pfam" id="PF00057">
    <property type="entry name" value="Ldl_recept_a"/>
    <property type="match status" value="1"/>
</dbReference>
<feature type="disulfide bond" evidence="2">
    <location>
        <begin position="118"/>
        <end position="133"/>
    </location>
</feature>
<sequence length="164" mass="18906">MFDVINQHLYFIQHSSLVHTDLKKSRRLNRVSYVDFTMAHQLNIQTDYYSDIQHQLGSIKCNFECDPLIRSKSICYCVDEVKAIDDYMCATNDFECLNFLCVGFACNNGRCLLNNVRCDSINDCGDASDEVRCTSPDKPYRHPATTIPDALTFVRQDNPIIRYV</sequence>
<comment type="caution">
    <text evidence="2">Lacks conserved residue(s) required for the propagation of feature annotation.</text>
</comment>
<comment type="caution">
    <text evidence="3">The sequence shown here is derived from an EMBL/GenBank/DDBJ whole genome shotgun (WGS) entry which is preliminary data.</text>
</comment>
<dbReference type="Proteomes" id="UP000031668">
    <property type="component" value="Unassembled WGS sequence"/>
</dbReference>
<dbReference type="SUPFAM" id="SSF57424">
    <property type="entry name" value="LDL receptor-like module"/>
    <property type="match status" value="1"/>
</dbReference>
<gene>
    <name evidence="3" type="ORF">RF11_10320</name>
</gene>
<dbReference type="InterPro" id="IPR023415">
    <property type="entry name" value="LDLR_class-A_CS"/>
</dbReference>
<keyword evidence="1 2" id="KW-1015">Disulfide bond</keyword>
<dbReference type="PROSITE" id="PS01209">
    <property type="entry name" value="LDLRA_1"/>
    <property type="match status" value="1"/>
</dbReference>